<keyword evidence="3" id="KW-1185">Reference proteome</keyword>
<dbReference type="OrthoDB" id="4373699at2"/>
<dbReference type="EMBL" id="CP032568">
    <property type="protein sequence ID" value="AYF75994.1"/>
    <property type="molecule type" value="Genomic_DNA"/>
</dbReference>
<feature type="compositionally biased region" description="Low complexity" evidence="1">
    <location>
        <begin position="11"/>
        <end position="20"/>
    </location>
</feature>
<name>A0A386ZFR6_9NOCA</name>
<reference evidence="2 3" key="1">
    <citation type="submission" date="2018-09" db="EMBL/GenBank/DDBJ databases">
        <title>Nocardia yunnanensis sp. nov., an actinomycete isolated from a soil sample.</title>
        <authorList>
            <person name="Zhang J."/>
        </authorList>
    </citation>
    <scope>NUCLEOTIDE SEQUENCE [LARGE SCALE GENOMIC DNA]</scope>
    <source>
        <strain evidence="2 3">CFHS0054</strain>
    </source>
</reference>
<evidence type="ECO:0000256" key="1">
    <source>
        <dbReference type="SAM" id="MobiDB-lite"/>
    </source>
</evidence>
<proteinExistence type="predicted"/>
<evidence type="ECO:0000313" key="2">
    <source>
        <dbReference type="EMBL" id="AYF75994.1"/>
    </source>
</evidence>
<gene>
    <name evidence="2" type="ORF">D7D52_21555</name>
</gene>
<evidence type="ECO:0000313" key="3">
    <source>
        <dbReference type="Proteomes" id="UP000267164"/>
    </source>
</evidence>
<dbReference type="Proteomes" id="UP000267164">
    <property type="component" value="Chromosome"/>
</dbReference>
<dbReference type="KEGG" id="nyu:D7D52_21555"/>
<feature type="region of interest" description="Disordered" evidence="1">
    <location>
        <begin position="1"/>
        <end position="21"/>
    </location>
</feature>
<organism evidence="2 3">
    <name type="scientific">Nocardia yunnanensis</name>
    <dbReference type="NCBI Taxonomy" id="2382165"/>
    <lineage>
        <taxon>Bacteria</taxon>
        <taxon>Bacillati</taxon>
        <taxon>Actinomycetota</taxon>
        <taxon>Actinomycetes</taxon>
        <taxon>Mycobacteriales</taxon>
        <taxon>Nocardiaceae</taxon>
        <taxon>Nocardia</taxon>
    </lineage>
</organism>
<protein>
    <submittedName>
        <fullName evidence="2">Uncharacterized protein</fullName>
    </submittedName>
</protein>
<feature type="compositionally biased region" description="Polar residues" evidence="1">
    <location>
        <begin position="1"/>
        <end position="10"/>
    </location>
</feature>
<accession>A0A386ZFR6</accession>
<sequence length="519" mass="55055">MRSGPATATGSESAAALPESESARPAVAELPAVVEGVVMRWNPHGLALLRAVAGPESGRSPMIGLLAGEESHAAALRVELARCTPRIDIEVVGFEALESREDTRPYPVVLAVLEAGALVGAEFMAAAQRLRAGGSRIVFALEGIHAHREWREVRKLDAELLTAAGLLAEGGEDEIVAVSARMAAVARASEDAALLDRSGVGALHTRLVVASGAGTMGDQVEAVRARVLAQTRQRIEAQIGKLCDGGDVAALRAERARLLAVGDGGRGAAMAVVRNRVQRARVELLHEVGARIRAAHAELRDEIEALPHSTHAEFPRHVSDAVEKLTREMDHAIRSGLAELCRQVEESVAEEWHISFPPPPERPPPAVLTPGPRSRGVEDHLVIALGASAGFGLGRLAVSPLALLPALDYAIMPVGLLLGAAAAGWVVRARGHLAHGAHLRQWVADTLVDVRARLEQRVATALVDAEERLTDEVLGSATARMVETDLRVGELEARLRHAVGRRPALLQACERDLAALEFA</sequence>
<dbReference type="AlphaFoldDB" id="A0A386ZFR6"/>